<name>A0A4R3MME4_9FIRM</name>
<dbReference type="RefSeq" id="WP_132251922.1">
    <property type="nucleotide sequence ID" value="NZ_SMAL01000004.1"/>
</dbReference>
<keyword evidence="1" id="KW-0812">Transmembrane</keyword>
<gene>
    <name evidence="2" type="ORF">EDC18_104165</name>
</gene>
<sequence length="206" mass="24124">MLKEILKFLAIVLAAIVVMYLHEVPKSIAYMHLNPLQNAQNKKSIYKIRQYIDPLGLIFFIIAFVGFSRPYAYRIKDKKTNYILGIVGLGSTLVVALLFYSLHQTLAVNLSIYTRFFSETEAMRQLYYFLEFFIRCIVLLSISLFLVNLVIPFPSFNIGLLIASKSPKKYFALYQYEHFIKLFFIILVAFNFFTILLRPIEELLFR</sequence>
<dbReference type="Proteomes" id="UP000294902">
    <property type="component" value="Unassembled WGS sequence"/>
</dbReference>
<feature type="transmembrane region" description="Helical" evidence="1">
    <location>
        <begin position="51"/>
        <end position="70"/>
    </location>
</feature>
<keyword evidence="3" id="KW-1185">Reference proteome</keyword>
<keyword evidence="1" id="KW-0472">Membrane</keyword>
<accession>A0A4R3MME4</accession>
<keyword evidence="1" id="KW-1133">Transmembrane helix</keyword>
<dbReference type="EMBL" id="SMAL01000004">
    <property type="protein sequence ID" value="TCT15015.1"/>
    <property type="molecule type" value="Genomic_DNA"/>
</dbReference>
<evidence type="ECO:0000313" key="3">
    <source>
        <dbReference type="Proteomes" id="UP000294902"/>
    </source>
</evidence>
<proteinExistence type="predicted"/>
<protein>
    <submittedName>
        <fullName evidence="2">Uncharacterized protein</fullName>
    </submittedName>
</protein>
<reference evidence="2 3" key="1">
    <citation type="submission" date="2019-03" db="EMBL/GenBank/DDBJ databases">
        <title>Genomic Encyclopedia of Type Strains, Phase IV (KMG-IV): sequencing the most valuable type-strain genomes for metagenomic binning, comparative biology and taxonomic classification.</title>
        <authorList>
            <person name="Goeker M."/>
        </authorList>
    </citation>
    <scope>NUCLEOTIDE SEQUENCE [LARGE SCALE GENOMIC DNA]</scope>
    <source>
        <strain evidence="2 3">DSM 24629</strain>
    </source>
</reference>
<evidence type="ECO:0000256" key="1">
    <source>
        <dbReference type="SAM" id="Phobius"/>
    </source>
</evidence>
<evidence type="ECO:0000313" key="2">
    <source>
        <dbReference type="EMBL" id="TCT15015.1"/>
    </source>
</evidence>
<feature type="transmembrane region" description="Helical" evidence="1">
    <location>
        <begin position="5"/>
        <end position="22"/>
    </location>
</feature>
<feature type="transmembrane region" description="Helical" evidence="1">
    <location>
        <begin position="82"/>
        <end position="102"/>
    </location>
</feature>
<feature type="transmembrane region" description="Helical" evidence="1">
    <location>
        <begin position="132"/>
        <end position="158"/>
    </location>
</feature>
<comment type="caution">
    <text evidence="2">The sequence shown here is derived from an EMBL/GenBank/DDBJ whole genome shotgun (WGS) entry which is preliminary data.</text>
</comment>
<dbReference type="AlphaFoldDB" id="A0A4R3MME4"/>
<feature type="transmembrane region" description="Helical" evidence="1">
    <location>
        <begin position="179"/>
        <end position="200"/>
    </location>
</feature>
<dbReference type="OrthoDB" id="2063070at2"/>
<organism evidence="2 3">
    <name type="scientific">Natranaerovirga pectinivora</name>
    <dbReference type="NCBI Taxonomy" id="682400"/>
    <lineage>
        <taxon>Bacteria</taxon>
        <taxon>Bacillati</taxon>
        <taxon>Bacillota</taxon>
        <taxon>Clostridia</taxon>
        <taxon>Lachnospirales</taxon>
        <taxon>Natranaerovirgaceae</taxon>
        <taxon>Natranaerovirga</taxon>
    </lineage>
</organism>